<name>A0A195E859_9HYME</name>
<evidence type="ECO:0000313" key="1">
    <source>
        <dbReference type="EMBL" id="KYN21306.1"/>
    </source>
</evidence>
<reference evidence="1 2" key="1">
    <citation type="submission" date="2015-09" db="EMBL/GenBank/DDBJ databases">
        <title>Trachymyrmex cornetzi WGS genome.</title>
        <authorList>
            <person name="Nygaard S."/>
            <person name="Hu H."/>
            <person name="Boomsma J."/>
            <person name="Zhang G."/>
        </authorList>
    </citation>
    <scope>NUCLEOTIDE SEQUENCE [LARGE SCALE GENOMIC DNA]</scope>
    <source>
        <strain evidence="1">Tcor2-1</strain>
        <tissue evidence="1">Whole body</tissue>
    </source>
</reference>
<evidence type="ECO:0000313" key="2">
    <source>
        <dbReference type="Proteomes" id="UP000078492"/>
    </source>
</evidence>
<protein>
    <submittedName>
        <fullName evidence="1">Uncharacterized protein</fullName>
    </submittedName>
</protein>
<organism evidence="1 2">
    <name type="scientific">Trachymyrmex cornetzi</name>
    <dbReference type="NCBI Taxonomy" id="471704"/>
    <lineage>
        <taxon>Eukaryota</taxon>
        <taxon>Metazoa</taxon>
        <taxon>Ecdysozoa</taxon>
        <taxon>Arthropoda</taxon>
        <taxon>Hexapoda</taxon>
        <taxon>Insecta</taxon>
        <taxon>Pterygota</taxon>
        <taxon>Neoptera</taxon>
        <taxon>Endopterygota</taxon>
        <taxon>Hymenoptera</taxon>
        <taxon>Apocrita</taxon>
        <taxon>Aculeata</taxon>
        <taxon>Formicoidea</taxon>
        <taxon>Formicidae</taxon>
        <taxon>Myrmicinae</taxon>
        <taxon>Trachymyrmex</taxon>
    </lineage>
</organism>
<dbReference type="AlphaFoldDB" id="A0A195E859"/>
<proteinExistence type="predicted"/>
<dbReference type="Proteomes" id="UP000078492">
    <property type="component" value="Unassembled WGS sequence"/>
</dbReference>
<dbReference type="EMBL" id="KQ979479">
    <property type="protein sequence ID" value="KYN21306.1"/>
    <property type="molecule type" value="Genomic_DNA"/>
</dbReference>
<gene>
    <name evidence="1" type="ORF">ALC57_06231</name>
</gene>
<sequence length="146" mass="16307">MITEGRFLSLRMSSDSESLFSVSTEGHSPIMRKPNLQNKIKQNEIKQVQEKWKMKCFTISDNFKGGKFSIPVGHIKDFVAVRIVAGSIGICADPLKQLMISDSSDEIKTTSSDSRVLVSAKTTHVYWPIVQQETRISPGECSDANR</sequence>
<accession>A0A195E859</accession>
<keyword evidence="2" id="KW-1185">Reference proteome</keyword>